<dbReference type="EMBL" id="RIBZ01000071">
    <property type="protein sequence ID" value="RNG34401.1"/>
    <property type="molecule type" value="Genomic_DNA"/>
</dbReference>
<dbReference type="Pfam" id="PF00109">
    <property type="entry name" value="ketoacyl-synt"/>
    <property type="match status" value="1"/>
</dbReference>
<feature type="non-terminal residue" evidence="9">
    <location>
        <position position="1212"/>
    </location>
</feature>
<dbReference type="GO" id="GO:0004312">
    <property type="term" value="F:fatty acid synthase activity"/>
    <property type="evidence" value="ECO:0007669"/>
    <property type="project" value="TreeGrafter"/>
</dbReference>
<dbReference type="Pfam" id="PF02801">
    <property type="entry name" value="Ketoacyl-synt_C"/>
    <property type="match status" value="1"/>
</dbReference>
<protein>
    <submittedName>
        <fullName evidence="9">Acyltransferase domain-containing protein</fullName>
    </submittedName>
</protein>
<name>A0A3M8X0B7_9ACTN</name>
<dbReference type="GO" id="GO:0031177">
    <property type="term" value="F:phosphopantetheine binding"/>
    <property type="evidence" value="ECO:0007669"/>
    <property type="project" value="UniProtKB-ARBA"/>
</dbReference>
<dbReference type="PROSITE" id="PS52004">
    <property type="entry name" value="KS3_2"/>
    <property type="match status" value="1"/>
</dbReference>
<dbReference type="CDD" id="cd00833">
    <property type="entry name" value="PKS"/>
    <property type="match status" value="1"/>
</dbReference>
<evidence type="ECO:0000259" key="8">
    <source>
        <dbReference type="PROSITE" id="PS52004"/>
    </source>
</evidence>
<dbReference type="Pfam" id="PF18369">
    <property type="entry name" value="PKS_DE"/>
    <property type="match status" value="1"/>
</dbReference>
<dbReference type="Pfam" id="PF00698">
    <property type="entry name" value="Acyl_transf_1"/>
    <property type="match status" value="1"/>
</dbReference>
<evidence type="ECO:0000256" key="5">
    <source>
        <dbReference type="ARBA" id="ARBA00023194"/>
    </source>
</evidence>
<dbReference type="Gene3D" id="3.40.366.10">
    <property type="entry name" value="Malonyl-Coenzyme A Acyl Carrier Protein, domain 2"/>
    <property type="match status" value="1"/>
</dbReference>
<dbReference type="Gene3D" id="6.10.140.1830">
    <property type="match status" value="1"/>
</dbReference>
<evidence type="ECO:0000256" key="1">
    <source>
        <dbReference type="ARBA" id="ARBA00001957"/>
    </source>
</evidence>
<sequence length="1212" mass="126507">MPEDQQGKIVEYLRRVTADLRRARARVEELEQRAGEPIAIVGMGCRLPGGVGSPEELWELVRADGDAITGFPTDRGWDLGALHGDGPGGSPTHEGGFLAGATEFDPGFFGISPREAAAMDPQQRLLLEVSWEALERAGIDPLTLRGSRSGVYVGTYHWGYRQPPDADGDDQQGHVMTGTAASVLSGRLAYTLGLEGPAVTVDTACSSSLVALDMAVRSLRGGESSLAVVGGVTVLSDPAIFPEFGRQGGLAPDGRCKAFSEQADGTGWSEGVGVLVVERLSDARRHGHPVLAVVRGSAVNSDGASNGLTAPNGTAQERVIRQALENAALTTSDVDVVEAHGTGTRLGDPIEAQALLATYGQGREPDRPLWLGSLKSNIGHTQAAAGVAGVIKMVQAMRHATLPRTLHAERPSTRVDWSAGRVALLRETIAWPETGRARCAGVSSFGISGTNAHVVLEQAPETPGAPEVPGAPESDADPVPIVPDAVPWVVSARTGAALDEHLLRVRSLRGGPASPADTGFSLATGRSVFEHRAVLLGSAEGAPELARGVAAERPLAVLFSGQGSQRIGMGRELHARFPAFAEAFDAVLVELSEHLPPPGTTGLLREVIWGEDAERLNRTGFAQPALFAIEVALFRLAETWGLKAGYLAGHSIGEIAAAHVAGVLSLPDACALVAARARLMQGLPGGGAMVAVEAAEDEVRPLLSGEVSVAAVNGPSSVVLSGEETAVEEAVARLEGRRTRRLAVSHAFHSALVDPMLEEFRAAVGGLTFHEPRIPVVSNVTGRLATTGELSSPDYWVRHVRETVRFADGVRAIAAEGAGAWLELGPNGVLTAMAQESLAPDAVVVPLLREDIGEELAAVTALARLHVSGVAVDWPALFADTGAHRVDVPTYPFQHQRFAPVADTPVRDGDGAEAEFWAAVEREDVTSLATDLDADAAVLRTVLPALSSWRTRHRQRSTVDSWRHREAWRRRSFPAGKASGTWLVVTPPGGPDEDWISTVADALGPDTVRIEAREAGDAGRAALAERLTTATDGLPSVAGVLSLLAADESADDAGVPAGLVRTAALVQALGDAGLHCPLWCVTRGAVAVNDAEHPAGPAQAAAWGLGRVAALEYPDRWGGLIDLPTELNEPSAAAFVAVLAGRDGEDQVAVRPSGTYVRRLVPAPAPRPAAEWEPSGTVLITGGTGALGAHVARALARRGPATRGPAGSDGPH</sequence>
<dbReference type="InterPro" id="IPR032821">
    <property type="entry name" value="PKS_assoc"/>
</dbReference>
<keyword evidence="7 9" id="KW-0012">Acyltransferase</keyword>
<evidence type="ECO:0000313" key="9">
    <source>
        <dbReference type="EMBL" id="RNG34401.1"/>
    </source>
</evidence>
<dbReference type="SUPFAM" id="SSF51735">
    <property type="entry name" value="NAD(P)-binding Rossmann-fold domains"/>
    <property type="match status" value="2"/>
</dbReference>
<keyword evidence="5" id="KW-0045">Antibiotic biosynthesis</keyword>
<feature type="domain" description="Ketosynthase family 3 (KS3)" evidence="8">
    <location>
        <begin position="35"/>
        <end position="458"/>
    </location>
</feature>
<dbReference type="InterPro" id="IPR020841">
    <property type="entry name" value="PKS_Beta-ketoAc_synthase_dom"/>
</dbReference>
<comment type="caution">
    <text evidence="9">The sequence shown here is derived from an EMBL/GenBank/DDBJ whole genome shotgun (WGS) entry which is preliminary data.</text>
</comment>
<dbReference type="InterPro" id="IPR018201">
    <property type="entry name" value="Ketoacyl_synth_AS"/>
</dbReference>
<evidence type="ECO:0000256" key="7">
    <source>
        <dbReference type="ARBA" id="ARBA00023315"/>
    </source>
</evidence>
<dbReference type="Pfam" id="PF16197">
    <property type="entry name" value="KAsynt_C_assoc"/>
    <property type="match status" value="1"/>
</dbReference>
<reference evidence="9 10" key="1">
    <citation type="submission" date="2018-11" db="EMBL/GenBank/DDBJ databases">
        <title>The Potential of Streptomyces as Biocontrol Agents against the Tomato grey mould, Botrytis cinerea (Gray mold) Frontiers in Microbiology.</title>
        <authorList>
            <person name="Li D."/>
        </authorList>
    </citation>
    <scope>NUCLEOTIDE SEQUENCE [LARGE SCALE GENOMIC DNA]</scope>
    <source>
        <strain evidence="9 10">NEAU-LD23</strain>
    </source>
</reference>
<proteinExistence type="predicted"/>
<dbReference type="Gene3D" id="3.40.50.11460">
    <property type="match status" value="1"/>
</dbReference>
<dbReference type="FunFam" id="3.40.366.10:FF:000002">
    <property type="entry name" value="Probable polyketide synthase 2"/>
    <property type="match status" value="1"/>
</dbReference>
<keyword evidence="10" id="KW-1185">Reference proteome</keyword>
<dbReference type="CDD" id="cd08952">
    <property type="entry name" value="KR_1_SDR_x"/>
    <property type="match status" value="1"/>
</dbReference>
<dbReference type="InterPro" id="IPR050091">
    <property type="entry name" value="PKS_NRPS_Biosynth_Enz"/>
</dbReference>
<keyword evidence="4 9" id="KW-0808">Transferase</keyword>
<dbReference type="Gene3D" id="3.30.70.3290">
    <property type="match status" value="1"/>
</dbReference>
<dbReference type="InterPro" id="IPR016036">
    <property type="entry name" value="Malonyl_transacylase_ACP-bd"/>
</dbReference>
<dbReference type="SUPFAM" id="SSF53901">
    <property type="entry name" value="Thiolase-like"/>
    <property type="match status" value="1"/>
</dbReference>
<dbReference type="SUPFAM" id="SSF55048">
    <property type="entry name" value="Probable ACP-binding domain of malonyl-CoA ACP transacylase"/>
    <property type="match status" value="1"/>
</dbReference>
<dbReference type="FunFam" id="3.40.47.10:FF:000019">
    <property type="entry name" value="Polyketide synthase type I"/>
    <property type="match status" value="1"/>
</dbReference>
<dbReference type="InterPro" id="IPR041618">
    <property type="entry name" value="PKS_DE"/>
</dbReference>
<dbReference type="InterPro" id="IPR014030">
    <property type="entry name" value="Ketoacyl_synth_N"/>
</dbReference>
<dbReference type="InterPro" id="IPR036291">
    <property type="entry name" value="NAD(P)-bd_dom_sf"/>
</dbReference>
<dbReference type="Proteomes" id="UP000275401">
    <property type="component" value="Unassembled WGS sequence"/>
</dbReference>
<dbReference type="SUPFAM" id="SSF52151">
    <property type="entry name" value="FabD/lysophospholipase-like"/>
    <property type="match status" value="1"/>
</dbReference>
<dbReference type="PROSITE" id="PS00606">
    <property type="entry name" value="KS3_1"/>
    <property type="match status" value="1"/>
</dbReference>
<keyword evidence="3" id="KW-0597">Phosphoprotein</keyword>
<evidence type="ECO:0000256" key="2">
    <source>
        <dbReference type="ARBA" id="ARBA00022450"/>
    </source>
</evidence>
<dbReference type="PANTHER" id="PTHR43775">
    <property type="entry name" value="FATTY ACID SYNTHASE"/>
    <property type="match status" value="1"/>
</dbReference>
<dbReference type="GO" id="GO:0006633">
    <property type="term" value="P:fatty acid biosynthetic process"/>
    <property type="evidence" value="ECO:0007669"/>
    <property type="project" value="InterPro"/>
</dbReference>
<dbReference type="InterPro" id="IPR014031">
    <property type="entry name" value="Ketoacyl_synth_C"/>
</dbReference>
<dbReference type="GO" id="GO:0004315">
    <property type="term" value="F:3-oxoacyl-[acyl-carrier-protein] synthase activity"/>
    <property type="evidence" value="ECO:0007669"/>
    <property type="project" value="InterPro"/>
</dbReference>
<comment type="cofactor">
    <cofactor evidence="1">
        <name>pantetheine 4'-phosphate</name>
        <dbReference type="ChEBI" id="CHEBI:47942"/>
    </cofactor>
</comment>
<evidence type="ECO:0000256" key="4">
    <source>
        <dbReference type="ARBA" id="ARBA00022679"/>
    </source>
</evidence>
<evidence type="ECO:0000313" key="10">
    <source>
        <dbReference type="Proteomes" id="UP000275401"/>
    </source>
</evidence>
<gene>
    <name evidence="9" type="ORF">EEJ42_05440</name>
</gene>
<evidence type="ECO:0000256" key="3">
    <source>
        <dbReference type="ARBA" id="ARBA00022553"/>
    </source>
</evidence>
<organism evidence="9 10">
    <name type="scientific">Streptomyces botrytidirepellens</name>
    <dbReference type="NCBI Taxonomy" id="2486417"/>
    <lineage>
        <taxon>Bacteria</taxon>
        <taxon>Bacillati</taxon>
        <taxon>Actinomycetota</taxon>
        <taxon>Actinomycetes</taxon>
        <taxon>Kitasatosporales</taxon>
        <taxon>Streptomycetaceae</taxon>
        <taxon>Streptomyces</taxon>
    </lineage>
</organism>
<keyword evidence="6" id="KW-0511">Multifunctional enzyme</keyword>
<dbReference type="InterPro" id="IPR015083">
    <property type="entry name" value="NorB/c/GfsB-D-like_docking"/>
</dbReference>
<dbReference type="AlphaFoldDB" id="A0A3M8X0B7"/>
<dbReference type="SMART" id="SM00825">
    <property type="entry name" value="PKS_KS"/>
    <property type="match status" value="1"/>
</dbReference>
<dbReference type="GO" id="GO:0033068">
    <property type="term" value="P:macrolide biosynthetic process"/>
    <property type="evidence" value="ECO:0007669"/>
    <property type="project" value="UniProtKB-ARBA"/>
</dbReference>
<keyword evidence="2" id="KW-0596">Phosphopantetheine</keyword>
<dbReference type="InterPro" id="IPR001227">
    <property type="entry name" value="Ac_transferase_dom_sf"/>
</dbReference>
<dbReference type="Gene3D" id="3.40.47.10">
    <property type="match status" value="1"/>
</dbReference>
<dbReference type="InterPro" id="IPR016035">
    <property type="entry name" value="Acyl_Trfase/lysoPLipase"/>
</dbReference>
<dbReference type="InterPro" id="IPR014043">
    <property type="entry name" value="Acyl_transferase_dom"/>
</dbReference>
<dbReference type="PANTHER" id="PTHR43775:SF51">
    <property type="entry name" value="INACTIVE PHENOLPHTHIOCEROL SYNTHESIS POLYKETIDE SYNTHASE TYPE I PKS1-RELATED"/>
    <property type="match status" value="1"/>
</dbReference>
<dbReference type="Pfam" id="PF08990">
    <property type="entry name" value="Docking"/>
    <property type="match status" value="1"/>
</dbReference>
<accession>A0A3M8X0B7</accession>
<evidence type="ECO:0000256" key="6">
    <source>
        <dbReference type="ARBA" id="ARBA00023268"/>
    </source>
</evidence>
<dbReference type="Gene3D" id="3.40.50.720">
    <property type="entry name" value="NAD(P)-binding Rossmann-like Domain"/>
    <property type="match status" value="1"/>
</dbReference>
<dbReference type="SMART" id="SM00827">
    <property type="entry name" value="PKS_AT"/>
    <property type="match status" value="1"/>
</dbReference>
<dbReference type="InterPro" id="IPR016039">
    <property type="entry name" value="Thiolase-like"/>
</dbReference>